<protein>
    <submittedName>
        <fullName evidence="4">Histidine kinase</fullName>
    </submittedName>
</protein>
<dbReference type="PROSITE" id="PS00018">
    <property type="entry name" value="EF_HAND_1"/>
    <property type="match status" value="1"/>
</dbReference>
<keyword evidence="1" id="KW-1133">Transmembrane helix</keyword>
<sequence>MNGPHIDAQNAAIARLTAKERECLRLWLEHKTAKQIALELGVSHHAVEKRLKMARAKLDVATSLDAARVFAQAEGYNRTVTASPDLHRPTPPAPSRRYPIIAFGGIAMFLVTVFALATALQPVEPDQIAVNGNLERVFELLDRDRNGFLENPESPFVTVEFLDRSELVEREGIAFLGESSDPTQIDEFYATADLDANGRISFDEYEAWSVERWAEIDIDISDIKQVVRSPES</sequence>
<dbReference type="OrthoDB" id="7409632at2"/>
<dbReference type="RefSeq" id="WP_115492465.1">
    <property type="nucleotide sequence ID" value="NZ_JACHWW010000001.1"/>
</dbReference>
<dbReference type="InterPro" id="IPR016032">
    <property type="entry name" value="Sig_transdc_resp-reg_C-effctor"/>
</dbReference>
<feature type="domain" description="EF-hand" evidence="3">
    <location>
        <begin position="180"/>
        <end position="215"/>
    </location>
</feature>
<evidence type="ECO:0000313" key="5">
    <source>
        <dbReference type="Proteomes" id="UP000254101"/>
    </source>
</evidence>
<dbReference type="SUPFAM" id="SSF46894">
    <property type="entry name" value="C-terminal effector domain of the bipartite response regulators"/>
    <property type="match status" value="1"/>
</dbReference>
<dbReference type="GO" id="GO:0006352">
    <property type="term" value="P:DNA-templated transcription initiation"/>
    <property type="evidence" value="ECO:0007669"/>
    <property type="project" value="InterPro"/>
</dbReference>
<accession>A0A395LMS1</accession>
<reference evidence="4 5" key="1">
    <citation type="submission" date="2018-07" db="EMBL/GenBank/DDBJ databases">
        <title>Erythrobacter nanhaiensis sp. nov., a novel member of the genus Erythrobacter isolated from the South China Sea.</title>
        <authorList>
            <person name="Chen X."/>
            <person name="Liu J."/>
        </authorList>
    </citation>
    <scope>NUCLEOTIDE SEQUENCE [LARGE SCALE GENOMIC DNA]</scope>
    <source>
        <strain evidence="4 5">S-5</strain>
    </source>
</reference>
<dbReference type="InterPro" id="IPR036388">
    <property type="entry name" value="WH-like_DNA-bd_sf"/>
</dbReference>
<dbReference type="Proteomes" id="UP000254101">
    <property type="component" value="Unassembled WGS sequence"/>
</dbReference>
<dbReference type="CDD" id="cd00051">
    <property type="entry name" value="EFh"/>
    <property type="match status" value="1"/>
</dbReference>
<dbReference type="AlphaFoldDB" id="A0A395LMS1"/>
<dbReference type="InterPro" id="IPR013249">
    <property type="entry name" value="RNA_pol_sigma70_r4_t2"/>
</dbReference>
<keyword evidence="1" id="KW-0812">Transmembrane</keyword>
<organism evidence="4 5">
    <name type="scientific">Alteriqipengyuania lutimaris</name>
    <dbReference type="NCBI Taxonomy" id="1538146"/>
    <lineage>
        <taxon>Bacteria</taxon>
        <taxon>Pseudomonadati</taxon>
        <taxon>Pseudomonadota</taxon>
        <taxon>Alphaproteobacteria</taxon>
        <taxon>Sphingomonadales</taxon>
        <taxon>Erythrobacteraceae</taxon>
        <taxon>Alteriqipengyuania</taxon>
    </lineage>
</organism>
<gene>
    <name evidence="4" type="ORF">DL238_11915</name>
</gene>
<dbReference type="CDD" id="cd06170">
    <property type="entry name" value="LuxR_C_like"/>
    <property type="match status" value="1"/>
</dbReference>
<keyword evidence="5" id="KW-1185">Reference proteome</keyword>
<keyword evidence="1" id="KW-0472">Membrane</keyword>
<dbReference type="GO" id="GO:0016301">
    <property type="term" value="F:kinase activity"/>
    <property type="evidence" value="ECO:0007669"/>
    <property type="project" value="UniProtKB-KW"/>
</dbReference>
<dbReference type="PROSITE" id="PS50222">
    <property type="entry name" value="EF_HAND_2"/>
    <property type="match status" value="1"/>
</dbReference>
<evidence type="ECO:0000313" key="4">
    <source>
        <dbReference type="EMBL" id="RDS78242.1"/>
    </source>
</evidence>
<dbReference type="InterPro" id="IPR018247">
    <property type="entry name" value="EF_Hand_1_Ca_BS"/>
</dbReference>
<dbReference type="GO" id="GO:0003677">
    <property type="term" value="F:DNA binding"/>
    <property type="evidence" value="ECO:0007669"/>
    <property type="project" value="InterPro"/>
</dbReference>
<dbReference type="InterPro" id="IPR002048">
    <property type="entry name" value="EF_hand_dom"/>
</dbReference>
<feature type="domain" description="HTH luxR-type" evidence="2">
    <location>
        <begin position="9"/>
        <end position="74"/>
    </location>
</feature>
<dbReference type="PROSITE" id="PS50043">
    <property type="entry name" value="HTH_LUXR_2"/>
    <property type="match status" value="1"/>
</dbReference>
<name>A0A395LMS1_9SPHN</name>
<dbReference type="Gene3D" id="1.10.10.10">
    <property type="entry name" value="Winged helix-like DNA-binding domain superfamily/Winged helix DNA-binding domain"/>
    <property type="match status" value="1"/>
</dbReference>
<feature type="transmembrane region" description="Helical" evidence="1">
    <location>
        <begin position="98"/>
        <end position="120"/>
    </location>
</feature>
<proteinExistence type="predicted"/>
<dbReference type="SUPFAM" id="SSF47473">
    <property type="entry name" value="EF-hand"/>
    <property type="match status" value="1"/>
</dbReference>
<evidence type="ECO:0000256" key="1">
    <source>
        <dbReference type="SAM" id="Phobius"/>
    </source>
</evidence>
<dbReference type="EMBL" id="QRBB01000001">
    <property type="protein sequence ID" value="RDS78242.1"/>
    <property type="molecule type" value="Genomic_DNA"/>
</dbReference>
<dbReference type="SMART" id="SM00421">
    <property type="entry name" value="HTH_LUXR"/>
    <property type="match status" value="1"/>
</dbReference>
<keyword evidence="4" id="KW-0418">Kinase</keyword>
<dbReference type="InterPro" id="IPR011992">
    <property type="entry name" value="EF-hand-dom_pair"/>
</dbReference>
<evidence type="ECO:0000259" key="3">
    <source>
        <dbReference type="PROSITE" id="PS50222"/>
    </source>
</evidence>
<dbReference type="InterPro" id="IPR000792">
    <property type="entry name" value="Tscrpt_reg_LuxR_C"/>
</dbReference>
<dbReference type="Gene3D" id="1.10.238.10">
    <property type="entry name" value="EF-hand"/>
    <property type="match status" value="1"/>
</dbReference>
<evidence type="ECO:0000259" key="2">
    <source>
        <dbReference type="PROSITE" id="PS50043"/>
    </source>
</evidence>
<dbReference type="GO" id="GO:0016987">
    <property type="term" value="F:sigma factor activity"/>
    <property type="evidence" value="ECO:0007669"/>
    <property type="project" value="InterPro"/>
</dbReference>
<dbReference type="Pfam" id="PF13499">
    <property type="entry name" value="EF-hand_7"/>
    <property type="match status" value="1"/>
</dbReference>
<keyword evidence="4" id="KW-0808">Transferase</keyword>
<dbReference type="GO" id="GO:0005509">
    <property type="term" value="F:calcium ion binding"/>
    <property type="evidence" value="ECO:0007669"/>
    <property type="project" value="InterPro"/>
</dbReference>
<dbReference type="Pfam" id="PF08281">
    <property type="entry name" value="Sigma70_r4_2"/>
    <property type="match status" value="1"/>
</dbReference>
<comment type="caution">
    <text evidence="4">The sequence shown here is derived from an EMBL/GenBank/DDBJ whole genome shotgun (WGS) entry which is preliminary data.</text>
</comment>